<evidence type="ECO:0000313" key="2">
    <source>
        <dbReference type="EMBL" id="TVU22302.1"/>
    </source>
</evidence>
<feature type="transmembrane region" description="Helical" evidence="1">
    <location>
        <begin position="82"/>
        <end position="101"/>
    </location>
</feature>
<keyword evidence="1" id="KW-1133">Transmembrane helix</keyword>
<dbReference type="AlphaFoldDB" id="A0A5J9UF43"/>
<keyword evidence="1" id="KW-0812">Transmembrane</keyword>
<protein>
    <submittedName>
        <fullName evidence="2">Uncharacterized protein</fullName>
    </submittedName>
</protein>
<name>A0A5J9UF43_9POAL</name>
<organism evidence="2 3">
    <name type="scientific">Eragrostis curvula</name>
    <name type="common">weeping love grass</name>
    <dbReference type="NCBI Taxonomy" id="38414"/>
    <lineage>
        <taxon>Eukaryota</taxon>
        <taxon>Viridiplantae</taxon>
        <taxon>Streptophyta</taxon>
        <taxon>Embryophyta</taxon>
        <taxon>Tracheophyta</taxon>
        <taxon>Spermatophyta</taxon>
        <taxon>Magnoliopsida</taxon>
        <taxon>Liliopsida</taxon>
        <taxon>Poales</taxon>
        <taxon>Poaceae</taxon>
        <taxon>PACMAD clade</taxon>
        <taxon>Chloridoideae</taxon>
        <taxon>Eragrostideae</taxon>
        <taxon>Eragrostidinae</taxon>
        <taxon>Eragrostis</taxon>
    </lineage>
</organism>
<feature type="non-terminal residue" evidence="2">
    <location>
        <position position="185"/>
    </location>
</feature>
<gene>
    <name evidence="2" type="ORF">EJB05_31987</name>
</gene>
<evidence type="ECO:0000256" key="1">
    <source>
        <dbReference type="SAM" id="Phobius"/>
    </source>
</evidence>
<feature type="transmembrane region" description="Helical" evidence="1">
    <location>
        <begin position="154"/>
        <end position="177"/>
    </location>
</feature>
<comment type="caution">
    <text evidence="2">The sequence shown here is derived from an EMBL/GenBank/DDBJ whole genome shotgun (WGS) entry which is preliminary data.</text>
</comment>
<dbReference type="EMBL" id="RWGY01000026">
    <property type="protein sequence ID" value="TVU22302.1"/>
    <property type="molecule type" value="Genomic_DNA"/>
</dbReference>
<evidence type="ECO:0000313" key="3">
    <source>
        <dbReference type="Proteomes" id="UP000324897"/>
    </source>
</evidence>
<dbReference type="Proteomes" id="UP000324897">
    <property type="component" value="Unassembled WGS sequence"/>
</dbReference>
<reference evidence="2 3" key="1">
    <citation type="journal article" date="2019" name="Sci. Rep.">
        <title>A high-quality genome of Eragrostis curvula grass provides insights into Poaceae evolution and supports new strategies to enhance forage quality.</title>
        <authorList>
            <person name="Carballo J."/>
            <person name="Santos B.A.C.M."/>
            <person name="Zappacosta D."/>
            <person name="Garbus I."/>
            <person name="Selva J.P."/>
            <person name="Gallo C.A."/>
            <person name="Diaz A."/>
            <person name="Albertini E."/>
            <person name="Caccamo M."/>
            <person name="Echenique V."/>
        </authorList>
    </citation>
    <scope>NUCLEOTIDE SEQUENCE [LARGE SCALE GENOMIC DNA]</scope>
    <source>
        <strain evidence="3">cv. Victoria</strain>
        <tissue evidence="2">Leaf</tissue>
    </source>
</reference>
<dbReference type="Gramene" id="TVU22302">
    <property type="protein sequence ID" value="TVU22302"/>
    <property type="gene ID" value="EJB05_31987"/>
</dbReference>
<sequence>MLRDDGTTPLITQGEEVNFYHLLVNSRTGILAVALLLGLGGQLEVHPGVAAVAGALQHQRVVDHLHVAVDERRQTLGPTVRFLLALVDLVGCAVLLARRVLALDLHGRALVLAGQRDDGGSGGPGCVLLVGVPRGRRSRGAELVHHVGDARLELLVQLAAVDLGLVVLFALGLCVFLQDEEEWSA</sequence>
<keyword evidence="3" id="KW-1185">Reference proteome</keyword>
<keyword evidence="1" id="KW-0472">Membrane</keyword>
<proteinExistence type="predicted"/>
<accession>A0A5J9UF43</accession>